<dbReference type="RefSeq" id="WP_188608357.1">
    <property type="nucleotide sequence ID" value="NZ_BMGG01000002.1"/>
</dbReference>
<protein>
    <recommendedName>
        <fullName evidence="8">Probable branched-chain-amino-acid aminotransferase</fullName>
        <ecNumber evidence="7">2.6.1.42</ecNumber>
    </recommendedName>
</protein>
<comment type="pathway">
    <text evidence="3">Amino-acid biosynthesis; L-isoleucine biosynthesis; L-isoleucine from 2-oxobutanoate: step 4/4.</text>
</comment>
<keyword evidence="15" id="KW-1185">Reference proteome</keyword>
<keyword evidence="10" id="KW-0028">Amino-acid biosynthesis</keyword>
<accession>A0A916U0M2</accession>
<dbReference type="InterPro" id="IPR043131">
    <property type="entry name" value="BCAT-like_N"/>
</dbReference>
<dbReference type="InterPro" id="IPR001544">
    <property type="entry name" value="Aminotrans_IV"/>
</dbReference>
<comment type="similarity">
    <text evidence="6">Belongs to the class-IV pyridoxal-phosphate-dependent aminotransferase family.</text>
</comment>
<dbReference type="PANTHER" id="PTHR42743:SF11">
    <property type="entry name" value="AMINODEOXYCHORISMATE LYASE"/>
    <property type="match status" value="1"/>
</dbReference>
<dbReference type="NCBIfam" id="NF005209">
    <property type="entry name" value="PRK06680.1"/>
    <property type="match status" value="1"/>
</dbReference>
<comment type="catalytic activity">
    <reaction evidence="11">
        <text>L-valine + 2-oxoglutarate = 3-methyl-2-oxobutanoate + L-glutamate</text>
        <dbReference type="Rhea" id="RHEA:24813"/>
        <dbReference type="ChEBI" id="CHEBI:11851"/>
        <dbReference type="ChEBI" id="CHEBI:16810"/>
        <dbReference type="ChEBI" id="CHEBI:29985"/>
        <dbReference type="ChEBI" id="CHEBI:57762"/>
        <dbReference type="EC" id="2.6.1.42"/>
    </reaction>
</comment>
<evidence type="ECO:0000256" key="8">
    <source>
        <dbReference type="ARBA" id="ARBA00014472"/>
    </source>
</evidence>
<name>A0A916U0M2_9HYPH</name>
<reference evidence="14" key="2">
    <citation type="submission" date="2020-09" db="EMBL/GenBank/DDBJ databases">
        <authorList>
            <person name="Sun Q."/>
            <person name="Zhou Y."/>
        </authorList>
    </citation>
    <scope>NUCLEOTIDE SEQUENCE</scope>
    <source>
        <strain evidence="14">CGMCC 1.12919</strain>
    </source>
</reference>
<dbReference type="GO" id="GO:0009082">
    <property type="term" value="P:branched-chain amino acid biosynthetic process"/>
    <property type="evidence" value="ECO:0007669"/>
    <property type="project" value="UniProtKB-KW"/>
</dbReference>
<keyword evidence="9" id="KW-0663">Pyridoxal phosphate</keyword>
<evidence type="ECO:0000256" key="2">
    <source>
        <dbReference type="ARBA" id="ARBA00003109"/>
    </source>
</evidence>
<dbReference type="GO" id="GO:0005829">
    <property type="term" value="C:cytosol"/>
    <property type="evidence" value="ECO:0007669"/>
    <property type="project" value="TreeGrafter"/>
</dbReference>
<evidence type="ECO:0000256" key="11">
    <source>
        <dbReference type="ARBA" id="ARBA00048212"/>
    </source>
</evidence>
<comment type="pathway">
    <text evidence="5">Amino-acid biosynthesis; L-leucine biosynthesis; L-leucine from 3-methyl-2-oxobutanoate: step 4/4.</text>
</comment>
<dbReference type="Gene3D" id="3.30.470.10">
    <property type="match status" value="1"/>
</dbReference>
<comment type="function">
    <text evidence="2">Acts on leucine, isoleucine and valine.</text>
</comment>
<dbReference type="InterPro" id="IPR043132">
    <property type="entry name" value="BCAT-like_C"/>
</dbReference>
<evidence type="ECO:0000256" key="7">
    <source>
        <dbReference type="ARBA" id="ARBA00013053"/>
    </source>
</evidence>
<proteinExistence type="inferred from homology"/>
<evidence type="ECO:0000256" key="13">
    <source>
        <dbReference type="ARBA" id="ARBA00049229"/>
    </source>
</evidence>
<comment type="catalytic activity">
    <reaction evidence="13">
        <text>L-leucine + 2-oxoglutarate = 4-methyl-2-oxopentanoate + L-glutamate</text>
        <dbReference type="Rhea" id="RHEA:18321"/>
        <dbReference type="ChEBI" id="CHEBI:16810"/>
        <dbReference type="ChEBI" id="CHEBI:17865"/>
        <dbReference type="ChEBI" id="CHEBI:29985"/>
        <dbReference type="ChEBI" id="CHEBI:57427"/>
        <dbReference type="EC" id="2.6.1.42"/>
    </reaction>
</comment>
<comment type="cofactor">
    <cofactor evidence="1">
        <name>pyridoxal 5'-phosphate</name>
        <dbReference type="ChEBI" id="CHEBI:597326"/>
    </cofactor>
</comment>
<evidence type="ECO:0000256" key="9">
    <source>
        <dbReference type="ARBA" id="ARBA00022898"/>
    </source>
</evidence>
<keyword evidence="10" id="KW-0100">Branched-chain amino acid biosynthesis</keyword>
<comment type="catalytic activity">
    <reaction evidence="12">
        <text>L-isoleucine + 2-oxoglutarate = (S)-3-methyl-2-oxopentanoate + L-glutamate</text>
        <dbReference type="Rhea" id="RHEA:24801"/>
        <dbReference type="ChEBI" id="CHEBI:16810"/>
        <dbReference type="ChEBI" id="CHEBI:29985"/>
        <dbReference type="ChEBI" id="CHEBI:35146"/>
        <dbReference type="ChEBI" id="CHEBI:58045"/>
        <dbReference type="EC" id="2.6.1.42"/>
    </reaction>
</comment>
<dbReference type="InterPro" id="IPR050571">
    <property type="entry name" value="Class-IV_PLP-Dep_Aminotrnsfr"/>
</dbReference>
<dbReference type="SUPFAM" id="SSF56752">
    <property type="entry name" value="D-aminoacid aminotransferase-like PLP-dependent enzymes"/>
    <property type="match status" value="1"/>
</dbReference>
<reference evidence="14" key="1">
    <citation type="journal article" date="2014" name="Int. J. Syst. Evol. Microbiol.">
        <title>Complete genome sequence of Corynebacterium casei LMG S-19264T (=DSM 44701T), isolated from a smear-ripened cheese.</title>
        <authorList>
            <consortium name="US DOE Joint Genome Institute (JGI-PGF)"/>
            <person name="Walter F."/>
            <person name="Albersmeier A."/>
            <person name="Kalinowski J."/>
            <person name="Ruckert C."/>
        </authorList>
    </citation>
    <scope>NUCLEOTIDE SEQUENCE</scope>
    <source>
        <strain evidence="14">CGMCC 1.12919</strain>
    </source>
</reference>
<evidence type="ECO:0000313" key="15">
    <source>
        <dbReference type="Proteomes" id="UP000637002"/>
    </source>
</evidence>
<dbReference type="GO" id="GO:0004084">
    <property type="term" value="F:branched-chain-amino-acid transaminase activity"/>
    <property type="evidence" value="ECO:0007669"/>
    <property type="project" value="UniProtKB-EC"/>
</dbReference>
<dbReference type="Gene3D" id="3.20.10.10">
    <property type="entry name" value="D-amino Acid Aminotransferase, subunit A, domain 2"/>
    <property type="match status" value="1"/>
</dbReference>
<comment type="caution">
    <text evidence="14">The sequence shown here is derived from an EMBL/GenBank/DDBJ whole genome shotgun (WGS) entry which is preliminary data.</text>
</comment>
<dbReference type="EMBL" id="BMGG01000002">
    <property type="protein sequence ID" value="GGC55791.1"/>
    <property type="molecule type" value="Genomic_DNA"/>
</dbReference>
<dbReference type="Proteomes" id="UP000637002">
    <property type="component" value="Unassembled WGS sequence"/>
</dbReference>
<evidence type="ECO:0000256" key="1">
    <source>
        <dbReference type="ARBA" id="ARBA00001933"/>
    </source>
</evidence>
<organism evidence="14 15">
    <name type="scientific">Chelatococcus reniformis</name>
    <dbReference type="NCBI Taxonomy" id="1494448"/>
    <lineage>
        <taxon>Bacteria</taxon>
        <taxon>Pseudomonadati</taxon>
        <taxon>Pseudomonadota</taxon>
        <taxon>Alphaproteobacteria</taxon>
        <taxon>Hyphomicrobiales</taxon>
        <taxon>Chelatococcaceae</taxon>
        <taxon>Chelatococcus</taxon>
    </lineage>
</organism>
<evidence type="ECO:0000256" key="4">
    <source>
        <dbReference type="ARBA" id="ARBA00004931"/>
    </source>
</evidence>
<dbReference type="InterPro" id="IPR036038">
    <property type="entry name" value="Aminotransferase-like"/>
</dbReference>
<evidence type="ECO:0000256" key="6">
    <source>
        <dbReference type="ARBA" id="ARBA00009320"/>
    </source>
</evidence>
<comment type="pathway">
    <text evidence="4">Amino-acid biosynthesis; L-valine biosynthesis; L-valine from pyruvate: step 4/4.</text>
</comment>
<gene>
    <name evidence="14" type="ORF">GCM10010994_13400</name>
</gene>
<evidence type="ECO:0000256" key="10">
    <source>
        <dbReference type="ARBA" id="ARBA00023304"/>
    </source>
</evidence>
<evidence type="ECO:0000313" key="14">
    <source>
        <dbReference type="EMBL" id="GGC55791.1"/>
    </source>
</evidence>
<dbReference type="FunFam" id="3.20.10.10:FF:000002">
    <property type="entry name" value="D-alanine aminotransferase"/>
    <property type="match status" value="1"/>
</dbReference>
<dbReference type="EC" id="2.6.1.42" evidence="7"/>
<dbReference type="AlphaFoldDB" id="A0A916U0M2"/>
<dbReference type="GO" id="GO:0008652">
    <property type="term" value="P:amino acid biosynthetic process"/>
    <property type="evidence" value="ECO:0007669"/>
    <property type="project" value="UniProtKB-ARBA"/>
</dbReference>
<sequence>MSRIAYVNGRYLPHAAAGLSIDDRAVLFADSVYEVCEVKAGRIVDVRLHLDRLARSLAAIGMPWPLGRPALARILVEVAARNRVRDGLVYLQVSRGAARRDFYFPAPDVAPSLVVTARSVDRAAAEAVAAEGINVVTMPDNRWERVDIKTTGLLPNVLAKEAARSRGGREAWFVDADGLITEGGSSNAWIVTQAGVVRTRPAEQGILRGVTRTTLLKLIEEEGLALEERPFNVDEAYAAKEAFNTAATALVMPVVRINGRPIGAGRPGPLATRLRRDIHDVAEFTDIHARVTN</sequence>
<evidence type="ECO:0000256" key="3">
    <source>
        <dbReference type="ARBA" id="ARBA00004824"/>
    </source>
</evidence>
<dbReference type="PANTHER" id="PTHR42743">
    <property type="entry name" value="AMINO-ACID AMINOTRANSFERASE"/>
    <property type="match status" value="1"/>
</dbReference>
<dbReference type="Pfam" id="PF01063">
    <property type="entry name" value="Aminotran_4"/>
    <property type="match status" value="1"/>
</dbReference>
<evidence type="ECO:0000256" key="5">
    <source>
        <dbReference type="ARBA" id="ARBA00005072"/>
    </source>
</evidence>
<evidence type="ECO:0000256" key="12">
    <source>
        <dbReference type="ARBA" id="ARBA00048798"/>
    </source>
</evidence>